<dbReference type="InterPro" id="IPR011701">
    <property type="entry name" value="MFS"/>
</dbReference>
<evidence type="ECO:0000256" key="5">
    <source>
        <dbReference type="ARBA" id="ARBA00023136"/>
    </source>
</evidence>
<evidence type="ECO:0000256" key="3">
    <source>
        <dbReference type="ARBA" id="ARBA00022692"/>
    </source>
</evidence>
<feature type="transmembrane region" description="Helical" evidence="7">
    <location>
        <begin position="121"/>
        <end position="146"/>
    </location>
</feature>
<feature type="compositionally biased region" description="Low complexity" evidence="6">
    <location>
        <begin position="242"/>
        <end position="265"/>
    </location>
</feature>
<dbReference type="SUPFAM" id="SSF103473">
    <property type="entry name" value="MFS general substrate transporter"/>
    <property type="match status" value="1"/>
</dbReference>
<proteinExistence type="predicted"/>
<keyword evidence="5 7" id="KW-0472">Membrane</keyword>
<feature type="transmembrane region" description="Helical" evidence="7">
    <location>
        <begin position="63"/>
        <end position="83"/>
    </location>
</feature>
<keyword evidence="9" id="KW-1185">Reference proteome</keyword>
<feature type="transmembrane region" description="Helical" evidence="7">
    <location>
        <begin position="186"/>
        <end position="204"/>
    </location>
</feature>
<reference evidence="8 9" key="1">
    <citation type="submission" date="2024-10" db="EMBL/GenBank/DDBJ databases">
        <title>The Natural Products Discovery Center: Release of the First 8490 Sequenced Strains for Exploring Actinobacteria Biosynthetic Diversity.</title>
        <authorList>
            <person name="Kalkreuter E."/>
            <person name="Kautsar S.A."/>
            <person name="Yang D."/>
            <person name="Bader C.D."/>
            <person name="Teijaro C.N."/>
            <person name="Fluegel L."/>
            <person name="Davis C.M."/>
            <person name="Simpson J.R."/>
            <person name="Lauterbach L."/>
            <person name="Steele A.D."/>
            <person name="Gui C."/>
            <person name="Meng S."/>
            <person name="Li G."/>
            <person name="Viehrig K."/>
            <person name="Ye F."/>
            <person name="Su P."/>
            <person name="Kiefer A.F."/>
            <person name="Nichols A."/>
            <person name="Cepeda A.J."/>
            <person name="Yan W."/>
            <person name="Fan B."/>
            <person name="Jiang Y."/>
            <person name="Adhikari A."/>
            <person name="Zheng C.-J."/>
            <person name="Schuster L."/>
            <person name="Cowan T.M."/>
            <person name="Smanski M.J."/>
            <person name="Chevrette M.G."/>
            <person name="De Carvalho L.P.S."/>
            <person name="Shen B."/>
        </authorList>
    </citation>
    <scope>NUCLEOTIDE SEQUENCE [LARGE SCALE GENOMIC DNA]</scope>
    <source>
        <strain evidence="8 9">NPDC006488</strain>
    </source>
</reference>
<keyword evidence="4 7" id="KW-1133">Transmembrane helix</keyword>
<accession>A0ABW6LUC4</accession>
<dbReference type="CDD" id="cd06173">
    <property type="entry name" value="MFS_MefA_like"/>
    <property type="match status" value="1"/>
</dbReference>
<feature type="transmembrane region" description="Helical" evidence="7">
    <location>
        <begin position="416"/>
        <end position="435"/>
    </location>
</feature>
<dbReference type="EMBL" id="JBIAHM010000001">
    <property type="protein sequence ID" value="MFE9597506.1"/>
    <property type="molecule type" value="Genomic_DNA"/>
</dbReference>
<dbReference type="PANTHER" id="PTHR23513:SF6">
    <property type="entry name" value="MAJOR FACILITATOR SUPERFAMILY ASSOCIATED DOMAIN-CONTAINING PROTEIN"/>
    <property type="match status" value="1"/>
</dbReference>
<evidence type="ECO:0000256" key="1">
    <source>
        <dbReference type="ARBA" id="ARBA00004651"/>
    </source>
</evidence>
<feature type="transmembrane region" description="Helical" evidence="7">
    <location>
        <begin position="286"/>
        <end position="309"/>
    </location>
</feature>
<comment type="caution">
    <text evidence="8">The sequence shown here is derived from an EMBL/GenBank/DDBJ whole genome shotgun (WGS) entry which is preliminary data.</text>
</comment>
<feature type="region of interest" description="Disordered" evidence="6">
    <location>
        <begin position="208"/>
        <end position="267"/>
    </location>
</feature>
<dbReference type="InterPro" id="IPR036259">
    <property type="entry name" value="MFS_trans_sf"/>
</dbReference>
<feature type="transmembrane region" description="Helical" evidence="7">
    <location>
        <begin position="352"/>
        <end position="369"/>
    </location>
</feature>
<dbReference type="Gene3D" id="1.20.1250.20">
    <property type="entry name" value="MFS general substrate transporter like domains"/>
    <property type="match status" value="1"/>
</dbReference>
<feature type="transmembrane region" description="Helical" evidence="7">
    <location>
        <begin position="321"/>
        <end position="340"/>
    </location>
</feature>
<feature type="transmembrane region" description="Helical" evidence="7">
    <location>
        <begin position="441"/>
        <end position="460"/>
    </location>
</feature>
<evidence type="ECO:0000256" key="4">
    <source>
        <dbReference type="ARBA" id="ARBA00022989"/>
    </source>
</evidence>
<evidence type="ECO:0000256" key="6">
    <source>
        <dbReference type="SAM" id="MobiDB-lite"/>
    </source>
</evidence>
<evidence type="ECO:0000313" key="9">
    <source>
        <dbReference type="Proteomes" id="UP001601303"/>
    </source>
</evidence>
<evidence type="ECO:0000256" key="7">
    <source>
        <dbReference type="SAM" id="Phobius"/>
    </source>
</evidence>
<dbReference type="RefSeq" id="WP_388102166.1">
    <property type="nucleotide sequence ID" value="NZ_JBIAHM010000001.1"/>
</dbReference>
<name>A0ABW6LUC4_9ACTN</name>
<evidence type="ECO:0000313" key="8">
    <source>
        <dbReference type="EMBL" id="MFE9597506.1"/>
    </source>
</evidence>
<gene>
    <name evidence="8" type="ORF">ACFYNQ_02880</name>
</gene>
<organism evidence="8 9">
    <name type="scientific">Streptomyces hokutonensis</name>
    <dbReference type="NCBI Taxonomy" id="1306990"/>
    <lineage>
        <taxon>Bacteria</taxon>
        <taxon>Bacillati</taxon>
        <taxon>Actinomycetota</taxon>
        <taxon>Actinomycetes</taxon>
        <taxon>Kitasatosporales</taxon>
        <taxon>Streptomycetaceae</taxon>
        <taxon>Streptomyces</taxon>
    </lineage>
</organism>
<feature type="transmembrane region" description="Helical" evidence="7">
    <location>
        <begin position="375"/>
        <end position="395"/>
    </location>
</feature>
<dbReference type="Proteomes" id="UP001601303">
    <property type="component" value="Unassembled WGS sequence"/>
</dbReference>
<dbReference type="Pfam" id="PF07690">
    <property type="entry name" value="MFS_1"/>
    <property type="match status" value="1"/>
</dbReference>
<sequence length="472" mass="48344">MTDSVTDADTTLPVPHVPPLRRSQGFRNFWLSRAVSGLGSAVTTVALPVLVFQQSRSPLPVSLVATAGTLPYLVFGLVAGAVADRVDRRTLMIGTDCLSALCLGSVPVAQALGALTVGQVVVVAFLCSSLSLFFDAGGYGFVPALVGKNRLAEANSALYGAETVVRIIGNGVAGVLIALVHPVGTLTLDALSFAGSALFLRAVANGPARAASSGPRTGFRRAVPNTPARAASSPPRTSPHRAVPNAPAHATTNTPAPAASSGPRPGLRESVAEGLRFLAGHPTLRVMTVVGTLQSFSGGAIVGQLVVFADRVLGVHGSDGRIGLLYMAWSAGGIGGSLLLPRLRRRYDAFPLLLLVLPVGALLGLVVVLSTDWRIAMVALASWGTAYLVVLVNTMTYSQEVTPAELQGRVNTTRRMLSSGLGVPLGALVASGVTVSAGIRAGMATAVASITLAAIVVWVVQLRGLPGPTAEA</sequence>
<keyword evidence="3 7" id="KW-0812">Transmembrane</keyword>
<evidence type="ECO:0000256" key="2">
    <source>
        <dbReference type="ARBA" id="ARBA00022475"/>
    </source>
</evidence>
<protein>
    <submittedName>
        <fullName evidence="8">MFS transporter</fullName>
    </submittedName>
</protein>
<feature type="transmembrane region" description="Helical" evidence="7">
    <location>
        <begin position="30"/>
        <end position="51"/>
    </location>
</feature>
<comment type="subcellular location">
    <subcellularLocation>
        <location evidence="1">Cell membrane</location>
        <topology evidence="1">Multi-pass membrane protein</topology>
    </subcellularLocation>
</comment>
<keyword evidence="2" id="KW-1003">Cell membrane</keyword>
<dbReference type="PANTHER" id="PTHR23513">
    <property type="entry name" value="INTEGRAL MEMBRANE EFFLUX PROTEIN-RELATED"/>
    <property type="match status" value="1"/>
</dbReference>